<dbReference type="Proteomes" id="UP000828390">
    <property type="component" value="Unassembled WGS sequence"/>
</dbReference>
<evidence type="ECO:0000313" key="2">
    <source>
        <dbReference type="Proteomes" id="UP000828390"/>
    </source>
</evidence>
<accession>A0A9D4C0R1</accession>
<sequence length="100" mass="10763">MYIPEAEPAFPSAICCGQPSQSQLARHLLWTSVLEPACTTSIVDIGVSASLHVICCEHPCKSQLARHLFWTSVLEPACTSSVVDIRVSASLHVICCGHLC</sequence>
<protein>
    <submittedName>
        <fullName evidence="1">Uncharacterized protein</fullName>
    </submittedName>
</protein>
<proteinExistence type="predicted"/>
<gene>
    <name evidence="1" type="ORF">DPMN_057749</name>
</gene>
<evidence type="ECO:0000313" key="1">
    <source>
        <dbReference type="EMBL" id="KAH3715045.1"/>
    </source>
</evidence>
<reference evidence="1" key="1">
    <citation type="journal article" date="2019" name="bioRxiv">
        <title>The Genome of the Zebra Mussel, Dreissena polymorpha: A Resource for Invasive Species Research.</title>
        <authorList>
            <person name="McCartney M.A."/>
            <person name="Auch B."/>
            <person name="Kono T."/>
            <person name="Mallez S."/>
            <person name="Zhang Y."/>
            <person name="Obille A."/>
            <person name="Becker A."/>
            <person name="Abrahante J.E."/>
            <person name="Garbe J."/>
            <person name="Badalamenti J.P."/>
            <person name="Herman A."/>
            <person name="Mangelson H."/>
            <person name="Liachko I."/>
            <person name="Sullivan S."/>
            <person name="Sone E.D."/>
            <person name="Koren S."/>
            <person name="Silverstein K.A.T."/>
            <person name="Beckman K.B."/>
            <person name="Gohl D.M."/>
        </authorList>
    </citation>
    <scope>NUCLEOTIDE SEQUENCE</scope>
    <source>
        <strain evidence="1">Duluth1</strain>
        <tissue evidence="1">Whole animal</tissue>
    </source>
</reference>
<keyword evidence="2" id="KW-1185">Reference proteome</keyword>
<dbReference type="AlphaFoldDB" id="A0A9D4C0R1"/>
<dbReference type="EMBL" id="JAIWYP010000013">
    <property type="protein sequence ID" value="KAH3715045.1"/>
    <property type="molecule type" value="Genomic_DNA"/>
</dbReference>
<reference evidence="1" key="2">
    <citation type="submission" date="2020-11" db="EMBL/GenBank/DDBJ databases">
        <authorList>
            <person name="McCartney M.A."/>
            <person name="Auch B."/>
            <person name="Kono T."/>
            <person name="Mallez S."/>
            <person name="Becker A."/>
            <person name="Gohl D.M."/>
            <person name="Silverstein K.A.T."/>
            <person name="Koren S."/>
            <person name="Bechman K.B."/>
            <person name="Herman A."/>
            <person name="Abrahante J.E."/>
            <person name="Garbe J."/>
        </authorList>
    </citation>
    <scope>NUCLEOTIDE SEQUENCE</scope>
    <source>
        <strain evidence="1">Duluth1</strain>
        <tissue evidence="1">Whole animal</tissue>
    </source>
</reference>
<name>A0A9D4C0R1_DREPO</name>
<organism evidence="1 2">
    <name type="scientific">Dreissena polymorpha</name>
    <name type="common">Zebra mussel</name>
    <name type="synonym">Mytilus polymorpha</name>
    <dbReference type="NCBI Taxonomy" id="45954"/>
    <lineage>
        <taxon>Eukaryota</taxon>
        <taxon>Metazoa</taxon>
        <taxon>Spiralia</taxon>
        <taxon>Lophotrochozoa</taxon>
        <taxon>Mollusca</taxon>
        <taxon>Bivalvia</taxon>
        <taxon>Autobranchia</taxon>
        <taxon>Heteroconchia</taxon>
        <taxon>Euheterodonta</taxon>
        <taxon>Imparidentia</taxon>
        <taxon>Neoheterodontei</taxon>
        <taxon>Myida</taxon>
        <taxon>Dreissenoidea</taxon>
        <taxon>Dreissenidae</taxon>
        <taxon>Dreissena</taxon>
    </lineage>
</organism>
<comment type="caution">
    <text evidence="1">The sequence shown here is derived from an EMBL/GenBank/DDBJ whole genome shotgun (WGS) entry which is preliminary data.</text>
</comment>